<evidence type="ECO:0000259" key="7">
    <source>
        <dbReference type="PROSITE" id="PS51379"/>
    </source>
</evidence>
<evidence type="ECO:0000256" key="1">
    <source>
        <dbReference type="ARBA" id="ARBA00022485"/>
    </source>
</evidence>
<sequence length="409" mass="44225">MENSLKKNNYLQAVQTIVSQCDRCGSCLTVCPLYEARDIESSSARGKNNIARGILAGVIKPDREAQKSVDFCLLCRTCIEHCPNKVKTDDAMIAVRQFLADRNGTPGFKYKVLGGLMKNRRLVKLSAGMLTVIRRLGLSPIVPYGMAPREFTRRQYLAAFAGPAALGSLPAAAPAVITGRSRVAYFKGCGMQLMFPDAVQESIQILRTVTEPQFVDNLCCGLPQLAHGLRADFLAMAKENIIRFAQADVIVGDCASCSGTLKHIAAYLADDPEWAERAAAFSSKVMGLSEYLFQAGYQPRNQSKGKITFHEPCHLGRGQGIKNQPRELLKAAGNFVEMAAANSCCGGAGSFHVDYPEIAGDILGKKQRSIEASGAQIVVSECPTCLVQLNKAALNSGGKFRAMHISQVL</sequence>
<keyword evidence="3" id="KW-0677">Repeat</keyword>
<dbReference type="Proteomes" id="UP000214880">
    <property type="component" value="Unassembled WGS sequence"/>
</dbReference>
<comment type="function">
    <text evidence="6">Component of a complex that catalyzes the oxidation of glycolate to glyoxylate.</text>
</comment>
<proteinExistence type="predicted"/>
<keyword evidence="9" id="KW-1185">Reference proteome</keyword>
<dbReference type="Pfam" id="PF13183">
    <property type="entry name" value="Fer4_8"/>
    <property type="match status" value="1"/>
</dbReference>
<evidence type="ECO:0000256" key="4">
    <source>
        <dbReference type="ARBA" id="ARBA00023004"/>
    </source>
</evidence>
<dbReference type="InterPro" id="IPR012257">
    <property type="entry name" value="Glc_ox_4Fe-4S"/>
</dbReference>
<dbReference type="PROSITE" id="PS51379">
    <property type="entry name" value="4FE4S_FER_2"/>
    <property type="match status" value="1"/>
</dbReference>
<evidence type="ECO:0000256" key="3">
    <source>
        <dbReference type="ARBA" id="ARBA00022737"/>
    </source>
</evidence>
<dbReference type="InterPro" id="IPR017896">
    <property type="entry name" value="4Fe4S_Fe-S-bd"/>
</dbReference>
<dbReference type="InterPro" id="IPR004017">
    <property type="entry name" value="Cys_rich_dom"/>
</dbReference>
<dbReference type="PANTHER" id="PTHR32479:SF20">
    <property type="entry name" value="GLYCOLATE OXIDASE IRON-SULFUR SUBUNIT"/>
    <property type="match status" value="1"/>
</dbReference>
<keyword evidence="5 6" id="KW-0411">Iron-sulfur</keyword>
<evidence type="ECO:0000313" key="9">
    <source>
        <dbReference type="Proteomes" id="UP000214880"/>
    </source>
</evidence>
<evidence type="ECO:0000256" key="2">
    <source>
        <dbReference type="ARBA" id="ARBA00022723"/>
    </source>
</evidence>
<keyword evidence="1 6" id="KW-0004">4Fe-4S</keyword>
<dbReference type="EC" id="1.1.99.14" evidence="6"/>
<comment type="catalytic activity">
    <reaction evidence="6">
        <text>glycolate + A = glyoxylate + AH2</text>
        <dbReference type="Rhea" id="RHEA:21264"/>
        <dbReference type="ChEBI" id="CHEBI:13193"/>
        <dbReference type="ChEBI" id="CHEBI:17499"/>
        <dbReference type="ChEBI" id="CHEBI:29805"/>
        <dbReference type="ChEBI" id="CHEBI:36655"/>
        <dbReference type="EC" id="1.1.99.14"/>
    </reaction>
</comment>
<dbReference type="OrthoDB" id="5241828at2"/>
<dbReference type="InterPro" id="IPR017900">
    <property type="entry name" value="4Fe4S_Fe_S_CS"/>
</dbReference>
<dbReference type="GO" id="GO:0046872">
    <property type="term" value="F:metal ion binding"/>
    <property type="evidence" value="ECO:0007669"/>
    <property type="project" value="UniProtKB-UniRule"/>
</dbReference>
<gene>
    <name evidence="8" type="ORF">SAMN04488502_10716</name>
</gene>
<keyword evidence="2 6" id="KW-0479">Metal-binding</keyword>
<dbReference type="STRING" id="146817.SAMN04488502_10716"/>
<comment type="cofactor">
    <cofactor evidence="6">
        <name>[4Fe-4S] cluster</name>
        <dbReference type="ChEBI" id="CHEBI:49883"/>
    </cofactor>
    <text evidence="6">Binds 2 [4Fe-4S] clusters.</text>
</comment>
<dbReference type="Pfam" id="PF02754">
    <property type="entry name" value="CCG"/>
    <property type="match status" value="2"/>
</dbReference>
<protein>
    <recommendedName>
        <fullName evidence="6">Glycolate oxidase iron-sulfur subunit</fullName>
        <ecNumber evidence="6">1.1.99.14</ecNumber>
    </recommendedName>
</protein>
<dbReference type="Gene3D" id="1.10.1060.10">
    <property type="entry name" value="Alpha-helical ferredoxin"/>
    <property type="match status" value="1"/>
</dbReference>
<accession>A0A1G9VR68</accession>
<dbReference type="AlphaFoldDB" id="A0A1G9VR68"/>
<keyword evidence="6" id="KW-0813">Transport</keyword>
<evidence type="ECO:0000256" key="6">
    <source>
        <dbReference type="PIRNR" id="PIRNR000139"/>
    </source>
</evidence>
<dbReference type="EMBL" id="FNHB01000007">
    <property type="protein sequence ID" value="SDM74679.1"/>
    <property type="molecule type" value="Genomic_DNA"/>
</dbReference>
<comment type="catalytic activity">
    <reaction evidence="6">
        <text>(R)-lactate + A = pyruvate + AH2</text>
        <dbReference type="Rhea" id="RHEA:15089"/>
        <dbReference type="ChEBI" id="CHEBI:13193"/>
        <dbReference type="ChEBI" id="CHEBI:15361"/>
        <dbReference type="ChEBI" id="CHEBI:16004"/>
        <dbReference type="ChEBI" id="CHEBI:17499"/>
    </reaction>
</comment>
<dbReference type="PIRSF" id="PIRSF000139">
    <property type="entry name" value="Glc_ox_4Fe-4S"/>
    <property type="match status" value="1"/>
</dbReference>
<evidence type="ECO:0000256" key="5">
    <source>
        <dbReference type="ARBA" id="ARBA00023014"/>
    </source>
</evidence>
<keyword evidence="6" id="KW-0249">Electron transport</keyword>
<organism evidence="8 9">
    <name type="scientific">Dendrosporobacter quercicolus</name>
    <dbReference type="NCBI Taxonomy" id="146817"/>
    <lineage>
        <taxon>Bacteria</taxon>
        <taxon>Bacillati</taxon>
        <taxon>Bacillota</taxon>
        <taxon>Negativicutes</taxon>
        <taxon>Selenomonadales</taxon>
        <taxon>Sporomusaceae</taxon>
        <taxon>Dendrosporobacter</taxon>
    </lineage>
</organism>
<name>A0A1G9VR68_9FIRM</name>
<dbReference type="GO" id="GO:0051539">
    <property type="term" value="F:4 iron, 4 sulfur cluster binding"/>
    <property type="evidence" value="ECO:0007669"/>
    <property type="project" value="UniProtKB-UniRule"/>
</dbReference>
<dbReference type="RefSeq" id="WP_092073983.1">
    <property type="nucleotide sequence ID" value="NZ_FNHB01000007.1"/>
</dbReference>
<keyword evidence="4 6" id="KW-0408">Iron</keyword>
<dbReference type="GO" id="GO:0019154">
    <property type="term" value="F:glycolate dehydrogenase activity"/>
    <property type="evidence" value="ECO:0007669"/>
    <property type="project" value="UniProtKB-EC"/>
</dbReference>
<dbReference type="InterPro" id="IPR009051">
    <property type="entry name" value="Helical_ferredxn"/>
</dbReference>
<dbReference type="PROSITE" id="PS00198">
    <property type="entry name" value="4FE4S_FER_1"/>
    <property type="match status" value="1"/>
</dbReference>
<reference evidence="8 9" key="1">
    <citation type="submission" date="2016-10" db="EMBL/GenBank/DDBJ databases">
        <authorList>
            <person name="de Groot N.N."/>
        </authorList>
    </citation>
    <scope>NUCLEOTIDE SEQUENCE [LARGE SCALE GENOMIC DNA]</scope>
    <source>
        <strain evidence="8 9">DSM 1736</strain>
    </source>
</reference>
<dbReference type="PANTHER" id="PTHR32479">
    <property type="entry name" value="GLYCOLATE OXIDASE IRON-SULFUR SUBUNIT"/>
    <property type="match status" value="1"/>
</dbReference>
<feature type="domain" description="4Fe-4S ferredoxin-type" evidence="7">
    <location>
        <begin position="12"/>
        <end position="42"/>
    </location>
</feature>
<dbReference type="SUPFAM" id="SSF46548">
    <property type="entry name" value="alpha-helical ferredoxin"/>
    <property type="match status" value="1"/>
</dbReference>
<evidence type="ECO:0000313" key="8">
    <source>
        <dbReference type="EMBL" id="SDM74679.1"/>
    </source>
</evidence>